<dbReference type="EMBL" id="AGDY01000004">
    <property type="protein sequence ID" value="EMB23870.1"/>
    <property type="molecule type" value="Genomic_DNA"/>
</dbReference>
<evidence type="ECO:0000259" key="1">
    <source>
        <dbReference type="Pfam" id="PF18863"/>
    </source>
</evidence>
<dbReference type="Proteomes" id="UP000011701">
    <property type="component" value="Chromosome"/>
</dbReference>
<reference evidence="2" key="1">
    <citation type="submission" date="2012-01" db="EMBL/GenBank/DDBJ databases">
        <title>The Genome Sequence of Treponema denticola OTK.</title>
        <authorList>
            <consortium name="The Broad Institute Genome Sequencing Platform"/>
            <person name="Earl A."/>
            <person name="Ward D."/>
            <person name="Feldgarden M."/>
            <person name="Gevers D."/>
            <person name="Blanton J.M."/>
            <person name="Fenno C.J."/>
            <person name="Baranova O.V."/>
            <person name="Mathney J."/>
            <person name="Dewhirst F.E."/>
            <person name="Izard J."/>
            <person name="Young S.K."/>
            <person name="Zeng Q."/>
            <person name="Gargeya S."/>
            <person name="Fitzgerald M."/>
            <person name="Haas B."/>
            <person name="Abouelleil A."/>
            <person name="Alvarado L."/>
            <person name="Arachchi H.M."/>
            <person name="Berlin A."/>
            <person name="Chapman S.B."/>
            <person name="Gearin G."/>
            <person name="Goldberg J."/>
            <person name="Griggs A."/>
            <person name="Gujja S."/>
            <person name="Hansen M."/>
            <person name="Heiman D."/>
            <person name="Howarth C."/>
            <person name="Larimer J."/>
            <person name="Lui A."/>
            <person name="MacDonald P.J.P."/>
            <person name="McCowen C."/>
            <person name="Montmayeur A."/>
            <person name="Murphy C."/>
            <person name="Neiman D."/>
            <person name="Pearson M."/>
            <person name="Priest M."/>
            <person name="Roberts A."/>
            <person name="Saif S."/>
            <person name="Shea T."/>
            <person name="Sisk P."/>
            <person name="Stolte C."/>
            <person name="Sykes S."/>
            <person name="Wortman J."/>
            <person name="Nusbaum C."/>
            <person name="Birren B."/>
        </authorList>
    </citation>
    <scope>NUCLEOTIDE SEQUENCE [LARGE SCALE GENOMIC DNA]</scope>
    <source>
        <strain evidence="2">OTK</strain>
    </source>
</reference>
<feature type="domain" description="HEPN AbiJ-N-terminal" evidence="1">
    <location>
        <begin position="6"/>
        <end position="161"/>
    </location>
</feature>
<name>A0A0F6MSC4_TREDN</name>
<dbReference type="InterPro" id="IPR049503">
    <property type="entry name" value="AbiJ_NTD4"/>
</dbReference>
<sequence length="298" mass="34498">MDFIPFEQRFGLSSPVIITNDFPKSARIGLNYIIDDLLEKNFLHKEYDYHNRYQHINCEIGRLCRNINIVSDAQIHPLLYQMEWVKVYELIERLYLKLESVNKYDINGNFEYEITSIGEVQDYFIKEIKNLIIEEKLGYDFNQGIFMRKGYIQTTKSVNKVMSVLTDPKLTKTRTHYMKAIEYFYNMKNPDYENTIKESVCALEASLIALFSPGIAKNFDVAIRKLQGMDTMQAPAPIIESIIKIYGYRNSGSGVAHATDKGLKVSAKEAELIMALTASYITYFYSLLNNNAEEDIPF</sequence>
<comment type="caution">
    <text evidence="2">The sequence shown here is derived from an EMBL/GenBank/DDBJ whole genome shotgun (WGS) entry which is preliminary data.</text>
</comment>
<dbReference type="PATRIC" id="fig|999434.4.peg.1048"/>
<dbReference type="AlphaFoldDB" id="A0A0F6MSC4"/>
<dbReference type="Pfam" id="PF18863">
    <property type="entry name" value="AbiJ_NTD4"/>
    <property type="match status" value="1"/>
</dbReference>
<protein>
    <recommendedName>
        <fullName evidence="1">HEPN AbiJ-N-terminal domain-containing protein</fullName>
    </recommendedName>
</protein>
<gene>
    <name evidence="2" type="ORF">HMPREF9723_01008</name>
</gene>
<accession>A0A0F6MSC4</accession>
<evidence type="ECO:0000313" key="2">
    <source>
        <dbReference type="EMBL" id="EMB23870.1"/>
    </source>
</evidence>
<dbReference type="RefSeq" id="WP_002691537.1">
    <property type="nucleotide sequence ID" value="NZ_CM001797.1"/>
</dbReference>
<dbReference type="HOGENOM" id="CLU_933643_0_0_12"/>
<organism evidence="2">
    <name type="scientific">Treponema denticola OTK</name>
    <dbReference type="NCBI Taxonomy" id="999434"/>
    <lineage>
        <taxon>Bacteria</taxon>
        <taxon>Pseudomonadati</taxon>
        <taxon>Spirochaetota</taxon>
        <taxon>Spirochaetia</taxon>
        <taxon>Spirochaetales</taxon>
        <taxon>Treponemataceae</taxon>
        <taxon>Treponema</taxon>
    </lineage>
</organism>
<proteinExistence type="predicted"/>